<comment type="caution">
    <text evidence="9">The sequence shown here is derived from an EMBL/GenBank/DDBJ whole genome shotgun (WGS) entry which is preliminary data.</text>
</comment>
<feature type="transmembrane region" description="Helical" evidence="7">
    <location>
        <begin position="2214"/>
        <end position="2236"/>
    </location>
</feature>
<dbReference type="Pfam" id="PF13517">
    <property type="entry name" value="FG-GAP_3"/>
    <property type="match status" value="1"/>
</dbReference>
<dbReference type="EMBL" id="NPDP01000021">
    <property type="protein sequence ID" value="PJZ29480.1"/>
    <property type="molecule type" value="Genomic_DNA"/>
</dbReference>
<dbReference type="Pfam" id="PF03534">
    <property type="entry name" value="SpvB"/>
    <property type="match status" value="1"/>
</dbReference>
<comment type="subcellular location">
    <subcellularLocation>
        <location evidence="1">Secreted</location>
    </subcellularLocation>
</comment>
<dbReference type="NCBIfam" id="TIGR03696">
    <property type="entry name" value="Rhs_assc_core"/>
    <property type="match status" value="1"/>
</dbReference>
<keyword evidence="7" id="KW-1133">Transmembrane helix</keyword>
<dbReference type="NCBIfam" id="TIGR01643">
    <property type="entry name" value="YD_repeat_2x"/>
    <property type="match status" value="3"/>
</dbReference>
<evidence type="ECO:0000256" key="3">
    <source>
        <dbReference type="ARBA" id="ARBA00022729"/>
    </source>
</evidence>
<dbReference type="InterPro" id="IPR013517">
    <property type="entry name" value="FG-GAP"/>
</dbReference>
<dbReference type="Pfam" id="PF25023">
    <property type="entry name" value="TEN_YD-shell"/>
    <property type="match status" value="1"/>
</dbReference>
<dbReference type="SUPFAM" id="SSF69318">
    <property type="entry name" value="Integrin alpha N-terminal domain"/>
    <property type="match status" value="2"/>
</dbReference>
<evidence type="ECO:0000313" key="10">
    <source>
        <dbReference type="Proteomes" id="UP000231919"/>
    </source>
</evidence>
<dbReference type="InterPro" id="IPR031325">
    <property type="entry name" value="RHS_repeat"/>
</dbReference>
<evidence type="ECO:0000256" key="4">
    <source>
        <dbReference type="ARBA" id="ARBA00022737"/>
    </source>
</evidence>
<feature type="domain" description="Teneurin-like YD-shell" evidence="8">
    <location>
        <begin position="1668"/>
        <end position="1802"/>
    </location>
</feature>
<sequence>MKSRTFHTFILVFALLFVFNFSFISSIKSAFSFIASAVAGGIPQELPIIRANPDGSASTSITIELPPGTRGVIPELSLAYSSNGGNGIAGMGWNLTGMPTIFRNPSFDIQYNGSDQFVSSLAGELVDVSGNRSEFHSKKETWVQFVPQGSCGDGPCTWIATDRSGRRFIFGGTADSRITAIGRGSSLREWALSREEDSFGNGYNVTYTPFDSTNGDYYPQRITYNDRSIDFTFENRSDKSPIYSFGTLYKMQQRLESIEVNVAGHSIRKYELDYEYGPVTGRSILKTFQRSGSNAFGAENFEDIVFNYSNHSGEFIVQSVDYMNRSEDYGMEVYIPDAIMDIVNVYFNSTLPYHPTKKDTNVDIKMQYVVKMPVPDRNACNGGIASCLCAILPQCTGGNAHFWEFVAGNCASFNGWGGVNGCLNGIDTALVTWIPLDINGDGTSDFVALNGDERTNSIHLSGNILKVGSPASSNINSVSLPIHYNTFYQAVDLNGDGKTDFAYEDGGKLWVVYSLGSSFSSPVQFGNVNMDGANRNMTSFSPYEYQFQYSPKNTIPVTNDRALKDYFADMNGDGLSDFIHFSGGSYFIYINRETYFDNPITIAGSADFFINAMIDFTGDGLADHVQLVQSYDNSTLVGLKGQRDALDSQMNQIQQDHQRAQDVVDLIAVGNAASINPTEFQYLTNYIGVFGGLGAIPTVLALQNSSGGTTLSATDAVNLTNDLNNIVAGRISPLAQQSQTISGQIGAILASGTGGAATYTIQVRSFNINTGNSIVRSYSIGGSIDPYRSTLTDANGDGKMDFVTFSGSQAVVSLFTGSGFTSPIYSPLNSGDSTKLIQFNFGDVNGDSLADLVLMNKTSNRYETYLSNGDGKFNLNDTFSFGSFSFQEYTDEHGIERSDSYQIFLQDLNNDGISDLSVASVNVLKTNGQVSFRFNNAHNSGEDLLEVVSNNAGQRSLVQYTRAHNHSGAISAGSGNYPNIPNTSPNFLAIQTIQELGAGIVKRANYQFTNLRYLLGTKAVARSLGFASVRLTDPDTGFYSISDYFQNDYRLSGVVQSERNYNSSNNLIHSMTTSGFSFPNPYGTEIFLPGNITTSQYQNGVFVSSSLKSITYDGYGFPTNETEDLGSHTITRTTQYSHDVASWRIGRVIRARKNVDGAWVEDVQNGYSGDKVISRTEFPFSSSPLTTSFGYDSYGNVISIQDPGTGMNLIAYDTSLNYFPISKTNALGHVSTSTYDLALGLELTITDPNGAVTTKNFDSYGRIIDITYPGESSPNETYVYDNTGSYDLVALSNNESITKNIRDSVSGNVTVSKIYKDPFGNTIRTEENTSISGVSTIEEVVFDYSIGKMIKKSNLYLSNQLPQYTLFQYNDPDKNLSSIVMPHSSGTILTNITRSGLTETKSTNYPDSQTLSTSETINELGQVISRTEQGRTIAYSYSPFGEMATITDPSGLITSFAYDSLGRRISTQDPNSGSISLSYDSSGRIQRQTDARSKTVSFTYDAIGRVLTQSTNGSESPIQFGYDDSSVPFSKGKVTQVTDGSGSVSFLYNQRGQAIQKKKVVDDIVAIFKTDYDSLGRATILTYPDGTKVHQNYATHGAINSITMDSADGTSVGHTVVSYEGPYLNADGLPTLKRVSGNGVSMEVVYEPIDQKPKETLTKKPDGSLIGNKVYTYDSKGNFTKIEDRLNPGRTQTYTLDSINRVTQAVGKYGTQNYSYSANGNLLHKGAYTLSYADSNHANAVTTVTSASTGPMQYAYDASGNMISRNGDTFRYDSFGKLIEITPNGTSQSILYSYDYTGSRIKVVSTDSLTTIYSFGDIYEIMRVSGQPEKHTLYIRGIQGEIVAQWTRDNATLQLANQLEESNGDRSAAFGLIGRVSDTFCKDVTIECKTYYKNRFQERFRFVFGYSAFFQEGIPTQLYNAFYFLILLGFLYLAYPYFLKGNELLQRLSWQGVGTPALILSIFVLTSLPGCGVLPGSGGHGDPPWILAMGGNLSPEVVSIQNPGGNSGGGMVGGAPVNGMYFYHPDHLGSTTMITDGYGNPASGPEPGVSNVSYDPYGSIDRNDSYGPDIFRYKFTGQIEDKESQLYYYKSRYYDPVLGRFVQADSEIHPNSVNGQNRYMYVEGNPVNFKDTTGNSLDMMFYAALYQYSQSPNNANKANNGLMLIYLHNQQIRNTSGPGCPISSKNRQVFGNFQGNGRCGGSLPKDVGSSMANILFAFSVFGIEGGAALALAFYFLNKPNSALTIVDRSGIAHDEEHSWDLNNRTAHANEEWIKQSWGNYFSVNEQRAAYKREYNALPKQYDRYGGSGKTIIAGVNFVATALFDLTALYVGTTIFAYQNVYSYYYLGVSNAAFVPKARYNNFWKPKKWKW</sequence>
<keyword evidence="3" id="KW-0732">Signal</keyword>
<proteinExistence type="predicted"/>
<dbReference type="InterPro" id="IPR050708">
    <property type="entry name" value="T6SS_VgrG/RHS"/>
</dbReference>
<name>A0ABX4NDE2_9LEPT</name>
<evidence type="ECO:0000259" key="8">
    <source>
        <dbReference type="Pfam" id="PF25023"/>
    </source>
</evidence>
<dbReference type="Pfam" id="PF05593">
    <property type="entry name" value="RHS_repeat"/>
    <property type="match status" value="2"/>
</dbReference>
<dbReference type="InterPro" id="IPR003284">
    <property type="entry name" value="Sal_SpvB"/>
</dbReference>
<keyword evidence="2" id="KW-0964">Secreted</keyword>
<dbReference type="InterPro" id="IPR056823">
    <property type="entry name" value="TEN-like_YD-shell"/>
</dbReference>
<reference evidence="9 10" key="1">
    <citation type="submission" date="2017-07" db="EMBL/GenBank/DDBJ databases">
        <title>Leptospira spp. isolated from tropical soils.</title>
        <authorList>
            <person name="Thibeaux R."/>
            <person name="Iraola G."/>
            <person name="Ferres I."/>
            <person name="Bierque E."/>
            <person name="Girault D."/>
            <person name="Soupe-Gilbert M.-E."/>
            <person name="Picardeau M."/>
            <person name="Goarant C."/>
        </authorList>
    </citation>
    <scope>NUCLEOTIDE SEQUENCE [LARGE SCALE GENOMIC DNA]</scope>
    <source>
        <strain evidence="9 10">JW2-C-B1</strain>
    </source>
</reference>
<dbReference type="RefSeq" id="WP_100755682.1">
    <property type="nucleotide sequence ID" value="NZ_NPDP01000021.1"/>
</dbReference>
<evidence type="ECO:0000256" key="6">
    <source>
        <dbReference type="SAM" id="Coils"/>
    </source>
</evidence>
<dbReference type="PANTHER" id="PTHR32305:SF15">
    <property type="entry name" value="PROTEIN RHSA-RELATED"/>
    <property type="match status" value="1"/>
</dbReference>
<keyword evidence="10" id="KW-1185">Reference proteome</keyword>
<feature type="coiled-coil region" evidence="6">
    <location>
        <begin position="636"/>
        <end position="663"/>
    </location>
</feature>
<dbReference type="InterPro" id="IPR022385">
    <property type="entry name" value="Rhs_assc_core"/>
</dbReference>
<gene>
    <name evidence="9" type="ORF">CH378_12370</name>
</gene>
<evidence type="ECO:0000313" key="9">
    <source>
        <dbReference type="EMBL" id="PJZ29480.1"/>
    </source>
</evidence>
<dbReference type="Proteomes" id="UP000231919">
    <property type="component" value="Unassembled WGS sequence"/>
</dbReference>
<keyword evidence="5" id="KW-0843">Virulence</keyword>
<keyword evidence="4" id="KW-0677">Repeat</keyword>
<dbReference type="InterPro" id="IPR006530">
    <property type="entry name" value="YD"/>
</dbReference>
<dbReference type="PANTHER" id="PTHR32305">
    <property type="match status" value="1"/>
</dbReference>
<evidence type="ECO:0000256" key="5">
    <source>
        <dbReference type="ARBA" id="ARBA00023026"/>
    </source>
</evidence>
<keyword evidence="7" id="KW-0472">Membrane</keyword>
<accession>A0ABX4NDE2</accession>
<evidence type="ECO:0000256" key="2">
    <source>
        <dbReference type="ARBA" id="ARBA00022525"/>
    </source>
</evidence>
<evidence type="ECO:0000256" key="1">
    <source>
        <dbReference type="ARBA" id="ARBA00004613"/>
    </source>
</evidence>
<keyword evidence="7" id="KW-0812">Transmembrane</keyword>
<dbReference type="Gene3D" id="2.180.10.10">
    <property type="entry name" value="RHS repeat-associated core"/>
    <property type="match status" value="3"/>
</dbReference>
<evidence type="ECO:0000256" key="7">
    <source>
        <dbReference type="SAM" id="Phobius"/>
    </source>
</evidence>
<dbReference type="InterPro" id="IPR028994">
    <property type="entry name" value="Integrin_alpha_N"/>
</dbReference>
<organism evidence="9 10">
    <name type="scientific">Leptospira kmetyi</name>
    <dbReference type="NCBI Taxonomy" id="408139"/>
    <lineage>
        <taxon>Bacteria</taxon>
        <taxon>Pseudomonadati</taxon>
        <taxon>Spirochaetota</taxon>
        <taxon>Spirochaetia</taxon>
        <taxon>Leptospirales</taxon>
        <taxon>Leptospiraceae</taxon>
        <taxon>Leptospira</taxon>
    </lineage>
</organism>
<protein>
    <recommendedName>
        <fullName evidence="8">Teneurin-like YD-shell domain-containing protein</fullName>
    </recommendedName>
</protein>
<keyword evidence="6" id="KW-0175">Coiled coil</keyword>
<feature type="transmembrane region" description="Helical" evidence="7">
    <location>
        <begin position="1921"/>
        <end position="1939"/>
    </location>
</feature>